<organism evidence="13 14">
    <name type="scientific">Chlorella sorokiniana</name>
    <name type="common">Freshwater green alga</name>
    <dbReference type="NCBI Taxonomy" id="3076"/>
    <lineage>
        <taxon>Eukaryota</taxon>
        <taxon>Viridiplantae</taxon>
        <taxon>Chlorophyta</taxon>
        <taxon>core chlorophytes</taxon>
        <taxon>Trebouxiophyceae</taxon>
        <taxon>Chlorellales</taxon>
        <taxon>Chlorellaceae</taxon>
        <taxon>Chlorella clade</taxon>
        <taxon>Chlorella</taxon>
    </lineage>
</organism>
<dbReference type="GO" id="GO:0005737">
    <property type="term" value="C:cytoplasm"/>
    <property type="evidence" value="ECO:0007669"/>
    <property type="project" value="UniProtKB-SubCell"/>
</dbReference>
<dbReference type="PANTHER" id="PTHR11839">
    <property type="entry name" value="UDP/ADP-SUGAR PYROPHOSPHATASE"/>
    <property type="match status" value="1"/>
</dbReference>
<evidence type="ECO:0000256" key="9">
    <source>
        <dbReference type="ARBA" id="ARBA00066480"/>
    </source>
</evidence>
<evidence type="ECO:0000256" key="3">
    <source>
        <dbReference type="ARBA" id="ARBA00011738"/>
    </source>
</evidence>
<evidence type="ECO:0000256" key="11">
    <source>
        <dbReference type="ARBA" id="ARBA00080475"/>
    </source>
</evidence>
<protein>
    <recommendedName>
        <fullName evidence="10">Uridine diphosphate glucose pyrophosphatase NUDT14</fullName>
        <ecNumber evidence="9">3.6.1.45</ecNumber>
    </recommendedName>
    <alternativeName>
        <fullName evidence="11">Nucleoside diphosphate-linked moiety X motif 14</fullName>
    </alternativeName>
</protein>
<dbReference type="STRING" id="3076.A0A2P6THG0"/>
<dbReference type="PANTHER" id="PTHR11839:SF15">
    <property type="entry name" value="URIDINE DIPHOSPHATE GLUCOSE PYROPHOSPHATASE NUDT14"/>
    <property type="match status" value="1"/>
</dbReference>
<evidence type="ECO:0000256" key="4">
    <source>
        <dbReference type="ARBA" id="ARBA00022490"/>
    </source>
</evidence>
<evidence type="ECO:0000256" key="6">
    <source>
        <dbReference type="ARBA" id="ARBA00022842"/>
    </source>
</evidence>
<keyword evidence="6" id="KW-0460">Magnesium</keyword>
<dbReference type="InterPro" id="IPR015797">
    <property type="entry name" value="NUDIX_hydrolase-like_dom_sf"/>
</dbReference>
<sequence length="247" mass="26951">MSLSHADEAAWYKHGMTSLSGVTMGETLRRLGPSLELTPMQQSAFVKPHSIMYQLDGKPRRWDMVESHPSVAVLLYHRQRQAVILVRQFRPAVYVSAMRAAEAAGEPKPPLSAGFTYELCAGIIDKPGLNLKQITREEIMEECGYDVPLDRIFPVTSYLSAIGISGSTQSIFAAEIDDSMAVRSGGGGLEDHGEAIEVLLLPVASIQPFIFDQSIGKSAGLLFSLMWLTERLEAHSGQLFPSTASAL</sequence>
<dbReference type="NCBIfam" id="TIGR00052">
    <property type="entry name" value="nudix-type nucleoside diphosphatase, YffH/AdpP family"/>
    <property type="match status" value="1"/>
</dbReference>
<evidence type="ECO:0000256" key="5">
    <source>
        <dbReference type="ARBA" id="ARBA00022801"/>
    </source>
</evidence>
<comment type="catalytic activity">
    <reaction evidence="7">
        <text>UDP-sugar + H2O = UMP + alpha-D-aldose 1-phosphate.</text>
        <dbReference type="EC" id="3.6.1.45"/>
    </reaction>
</comment>
<evidence type="ECO:0000259" key="12">
    <source>
        <dbReference type="PROSITE" id="PS51462"/>
    </source>
</evidence>
<comment type="subunit">
    <text evidence="3">Homodimer.</text>
</comment>
<dbReference type="SUPFAM" id="SSF55811">
    <property type="entry name" value="Nudix"/>
    <property type="match status" value="1"/>
</dbReference>
<evidence type="ECO:0000256" key="7">
    <source>
        <dbReference type="ARBA" id="ARBA00051086"/>
    </source>
</evidence>
<dbReference type="CDD" id="cd18887">
    <property type="entry name" value="NUDIX_UGPPase_Nudt14"/>
    <property type="match status" value="1"/>
</dbReference>
<dbReference type="OrthoDB" id="10249920at2759"/>
<dbReference type="Proteomes" id="UP000239899">
    <property type="component" value="Unassembled WGS sequence"/>
</dbReference>
<comment type="function">
    <text evidence="8">Hydrolyzes UDP-glucose to glucose 1-phosphate and UMP and ADP-ribose to ribose 5-phosphate and AMP. The physiological substrate is probably UDP-glucose. Poor activity on other substrates such as ADP-glucose, CDP-glucose, GDP-glucose and GDP-mannose.</text>
</comment>
<dbReference type="GO" id="GO:0008768">
    <property type="term" value="F:UDP-sugar diphosphatase activity"/>
    <property type="evidence" value="ECO:0007669"/>
    <property type="project" value="UniProtKB-EC"/>
</dbReference>
<dbReference type="PROSITE" id="PS51462">
    <property type="entry name" value="NUDIX"/>
    <property type="match status" value="1"/>
</dbReference>
<dbReference type="GO" id="GO:0006753">
    <property type="term" value="P:nucleoside phosphate metabolic process"/>
    <property type="evidence" value="ECO:0007669"/>
    <property type="project" value="TreeGrafter"/>
</dbReference>
<dbReference type="InterPro" id="IPR004385">
    <property type="entry name" value="NDP_pyrophosphatase"/>
</dbReference>
<proteinExistence type="predicted"/>
<dbReference type="AlphaFoldDB" id="A0A2P6THG0"/>
<comment type="cofactor">
    <cofactor evidence="1">
        <name>Mg(2+)</name>
        <dbReference type="ChEBI" id="CHEBI:18420"/>
    </cofactor>
</comment>
<dbReference type="GO" id="GO:0019693">
    <property type="term" value="P:ribose phosphate metabolic process"/>
    <property type="evidence" value="ECO:0007669"/>
    <property type="project" value="TreeGrafter"/>
</dbReference>
<comment type="subcellular location">
    <subcellularLocation>
        <location evidence="2">Cytoplasm</location>
    </subcellularLocation>
</comment>
<keyword evidence="4" id="KW-0963">Cytoplasm</keyword>
<dbReference type="Gene3D" id="3.90.79.10">
    <property type="entry name" value="Nucleoside Triphosphate Pyrophosphohydrolase"/>
    <property type="match status" value="1"/>
</dbReference>
<evidence type="ECO:0000256" key="2">
    <source>
        <dbReference type="ARBA" id="ARBA00004496"/>
    </source>
</evidence>
<accession>A0A2P6THG0</accession>
<name>A0A2P6THG0_CHLSO</name>
<keyword evidence="5 13" id="KW-0378">Hydrolase</keyword>
<evidence type="ECO:0000256" key="1">
    <source>
        <dbReference type="ARBA" id="ARBA00001946"/>
    </source>
</evidence>
<evidence type="ECO:0000313" key="13">
    <source>
        <dbReference type="EMBL" id="PRW33728.1"/>
    </source>
</evidence>
<dbReference type="FunFam" id="3.90.79.10:FF:000035">
    <property type="entry name" value="Uridine diphosphate glucose pyrophosphatase"/>
    <property type="match status" value="1"/>
</dbReference>
<keyword evidence="14" id="KW-1185">Reference proteome</keyword>
<reference evidence="13 14" key="1">
    <citation type="journal article" date="2018" name="Plant J.">
        <title>Genome sequences of Chlorella sorokiniana UTEX 1602 and Micractinium conductrix SAG 241.80: implications to maltose excretion by a green alga.</title>
        <authorList>
            <person name="Arriola M.B."/>
            <person name="Velmurugan N."/>
            <person name="Zhang Y."/>
            <person name="Plunkett M.H."/>
            <person name="Hondzo H."/>
            <person name="Barney B.M."/>
        </authorList>
    </citation>
    <scope>NUCLEOTIDE SEQUENCE [LARGE SCALE GENOMIC DNA]</scope>
    <source>
        <strain evidence="14">UTEX 1602</strain>
    </source>
</reference>
<evidence type="ECO:0000313" key="14">
    <source>
        <dbReference type="Proteomes" id="UP000239899"/>
    </source>
</evidence>
<gene>
    <name evidence="13" type="ORF">C2E21_7563</name>
</gene>
<dbReference type="EC" id="3.6.1.45" evidence="9"/>
<dbReference type="EMBL" id="LHPG02000016">
    <property type="protein sequence ID" value="PRW33728.1"/>
    <property type="molecule type" value="Genomic_DNA"/>
</dbReference>
<dbReference type="GO" id="GO:0046872">
    <property type="term" value="F:metal ion binding"/>
    <property type="evidence" value="ECO:0007669"/>
    <property type="project" value="InterPro"/>
</dbReference>
<evidence type="ECO:0000256" key="10">
    <source>
        <dbReference type="ARBA" id="ARBA00071467"/>
    </source>
</evidence>
<evidence type="ECO:0000256" key="8">
    <source>
        <dbReference type="ARBA" id="ARBA00054674"/>
    </source>
</evidence>
<dbReference type="InterPro" id="IPR000086">
    <property type="entry name" value="NUDIX_hydrolase_dom"/>
</dbReference>
<feature type="domain" description="Nudix hydrolase" evidence="12">
    <location>
        <begin position="66"/>
        <end position="223"/>
    </location>
</feature>
<comment type="caution">
    <text evidence="13">The sequence shown here is derived from an EMBL/GenBank/DDBJ whole genome shotgun (WGS) entry which is preliminary data.</text>
</comment>